<sequence>MILNQDMGLGSVYCILRSHDPGTAMMLVVLELIKRYLVGKPELVDHKPVPVAPVNIVSARKQSPLPVQCLTVPGFTEKDKRSKRSQEAKNIVFHI</sequence>
<keyword evidence="2" id="KW-1185">Reference proteome</keyword>
<dbReference type="Proteomes" id="UP001283361">
    <property type="component" value="Unassembled WGS sequence"/>
</dbReference>
<gene>
    <name evidence="1" type="ORF">RRG08_039386</name>
</gene>
<protein>
    <submittedName>
        <fullName evidence="1">Uncharacterized protein</fullName>
    </submittedName>
</protein>
<name>A0AAE0XV61_9GAST</name>
<reference evidence="1" key="1">
    <citation type="journal article" date="2023" name="G3 (Bethesda)">
        <title>A reference genome for the long-term kleptoplast-retaining sea slug Elysia crispata morphotype clarki.</title>
        <authorList>
            <person name="Eastman K.E."/>
            <person name="Pendleton A.L."/>
            <person name="Shaikh M.A."/>
            <person name="Suttiyut T."/>
            <person name="Ogas R."/>
            <person name="Tomko P."/>
            <person name="Gavelis G."/>
            <person name="Widhalm J.R."/>
            <person name="Wisecaver J.H."/>
        </authorList>
    </citation>
    <scope>NUCLEOTIDE SEQUENCE</scope>
    <source>
        <strain evidence="1">ECLA1</strain>
    </source>
</reference>
<organism evidence="1 2">
    <name type="scientific">Elysia crispata</name>
    <name type="common">lettuce slug</name>
    <dbReference type="NCBI Taxonomy" id="231223"/>
    <lineage>
        <taxon>Eukaryota</taxon>
        <taxon>Metazoa</taxon>
        <taxon>Spiralia</taxon>
        <taxon>Lophotrochozoa</taxon>
        <taxon>Mollusca</taxon>
        <taxon>Gastropoda</taxon>
        <taxon>Heterobranchia</taxon>
        <taxon>Euthyneura</taxon>
        <taxon>Panpulmonata</taxon>
        <taxon>Sacoglossa</taxon>
        <taxon>Placobranchoidea</taxon>
        <taxon>Plakobranchidae</taxon>
        <taxon>Elysia</taxon>
    </lineage>
</organism>
<accession>A0AAE0XV61</accession>
<dbReference type="AlphaFoldDB" id="A0AAE0XV61"/>
<comment type="caution">
    <text evidence="1">The sequence shown here is derived from an EMBL/GenBank/DDBJ whole genome shotgun (WGS) entry which is preliminary data.</text>
</comment>
<evidence type="ECO:0000313" key="1">
    <source>
        <dbReference type="EMBL" id="KAK3716591.1"/>
    </source>
</evidence>
<dbReference type="EMBL" id="JAWDGP010007472">
    <property type="protein sequence ID" value="KAK3716591.1"/>
    <property type="molecule type" value="Genomic_DNA"/>
</dbReference>
<proteinExistence type="predicted"/>
<evidence type="ECO:0000313" key="2">
    <source>
        <dbReference type="Proteomes" id="UP001283361"/>
    </source>
</evidence>